<reference evidence="1" key="1">
    <citation type="journal article" date="2020" name="Stud. Mycol.">
        <title>101 Dothideomycetes genomes: a test case for predicting lifestyles and emergence of pathogens.</title>
        <authorList>
            <person name="Haridas S."/>
            <person name="Albert R."/>
            <person name="Binder M."/>
            <person name="Bloem J."/>
            <person name="Labutti K."/>
            <person name="Salamov A."/>
            <person name="Andreopoulos B."/>
            <person name="Baker S."/>
            <person name="Barry K."/>
            <person name="Bills G."/>
            <person name="Bluhm B."/>
            <person name="Cannon C."/>
            <person name="Castanera R."/>
            <person name="Culley D."/>
            <person name="Daum C."/>
            <person name="Ezra D."/>
            <person name="Gonzalez J."/>
            <person name="Henrissat B."/>
            <person name="Kuo A."/>
            <person name="Liang C."/>
            <person name="Lipzen A."/>
            <person name="Lutzoni F."/>
            <person name="Magnuson J."/>
            <person name="Mondo S."/>
            <person name="Nolan M."/>
            <person name="Ohm R."/>
            <person name="Pangilinan J."/>
            <person name="Park H.-J."/>
            <person name="Ramirez L."/>
            <person name="Alfaro M."/>
            <person name="Sun H."/>
            <person name="Tritt A."/>
            <person name="Yoshinaga Y."/>
            <person name="Zwiers L.-H."/>
            <person name="Turgeon B."/>
            <person name="Goodwin S."/>
            <person name="Spatafora J."/>
            <person name="Crous P."/>
            <person name="Grigoriev I."/>
        </authorList>
    </citation>
    <scope>NUCLEOTIDE SEQUENCE</scope>
    <source>
        <strain evidence="1">CBS 109.77</strain>
    </source>
</reference>
<protein>
    <submittedName>
        <fullName evidence="1">Uncharacterized protein</fullName>
    </submittedName>
</protein>
<accession>A0A6A6X3V8</accession>
<dbReference type="EMBL" id="MU002040">
    <property type="protein sequence ID" value="KAF2791056.1"/>
    <property type="molecule type" value="Genomic_DNA"/>
</dbReference>
<proteinExistence type="predicted"/>
<dbReference type="AlphaFoldDB" id="A0A6A6X3V8"/>
<evidence type="ECO:0000313" key="1">
    <source>
        <dbReference type="EMBL" id="KAF2791056.1"/>
    </source>
</evidence>
<evidence type="ECO:0000313" key="2">
    <source>
        <dbReference type="Proteomes" id="UP000799757"/>
    </source>
</evidence>
<dbReference type="Proteomes" id="UP000799757">
    <property type="component" value="Unassembled WGS sequence"/>
</dbReference>
<sequence>MISSSSHHRRHRRFVAPEVRFDTSYTEDMRYLKDYDSEALHSPSFRHHEALYNSRFHDYKYDSEPRFPPFLTPRGDASHLQSRANALSRRCANLSTSLGHLEAVVDVLCAKNYRDLTDAQIQDVRAEGDLVWKAVAEFERGMIEVGAMLDEIEAQRMELRLVSLRGEKARRERRGGGGW</sequence>
<organism evidence="1 2">
    <name type="scientific">Melanomma pulvis-pyrius CBS 109.77</name>
    <dbReference type="NCBI Taxonomy" id="1314802"/>
    <lineage>
        <taxon>Eukaryota</taxon>
        <taxon>Fungi</taxon>
        <taxon>Dikarya</taxon>
        <taxon>Ascomycota</taxon>
        <taxon>Pezizomycotina</taxon>
        <taxon>Dothideomycetes</taxon>
        <taxon>Pleosporomycetidae</taxon>
        <taxon>Pleosporales</taxon>
        <taxon>Melanommataceae</taxon>
        <taxon>Melanomma</taxon>
    </lineage>
</organism>
<gene>
    <name evidence="1" type="ORF">K505DRAFT_377078</name>
</gene>
<name>A0A6A6X3V8_9PLEO</name>
<dbReference type="OrthoDB" id="3684150at2759"/>
<keyword evidence="2" id="KW-1185">Reference proteome</keyword>